<organism evidence="1 2">
    <name type="scientific">Chironomus riparius</name>
    <dbReference type="NCBI Taxonomy" id="315576"/>
    <lineage>
        <taxon>Eukaryota</taxon>
        <taxon>Metazoa</taxon>
        <taxon>Ecdysozoa</taxon>
        <taxon>Arthropoda</taxon>
        <taxon>Hexapoda</taxon>
        <taxon>Insecta</taxon>
        <taxon>Pterygota</taxon>
        <taxon>Neoptera</taxon>
        <taxon>Endopterygota</taxon>
        <taxon>Diptera</taxon>
        <taxon>Nematocera</taxon>
        <taxon>Chironomoidea</taxon>
        <taxon>Chironomidae</taxon>
        <taxon>Chironominae</taxon>
        <taxon>Chironomus</taxon>
    </lineage>
</organism>
<dbReference type="Proteomes" id="UP001153620">
    <property type="component" value="Chromosome 1"/>
</dbReference>
<accession>A0A9N9WPM2</accession>
<dbReference type="AlphaFoldDB" id="A0A9N9WPM2"/>
<proteinExistence type="predicted"/>
<evidence type="ECO:0000313" key="2">
    <source>
        <dbReference type="Proteomes" id="UP001153620"/>
    </source>
</evidence>
<sequence>MEEKMTEQAESTKSRLSRGERRLLLLRYTSLLFQIQKAENNTAMEIQRIMVHYNVIRRKFDELNVSSDELVDLLFEQFVRDRMNEETNRAWDRYVYDGADSTWEEMCSFMDERTKTLYKTQNFGSK</sequence>
<keyword evidence="2" id="KW-1185">Reference proteome</keyword>
<evidence type="ECO:0000313" key="1">
    <source>
        <dbReference type="EMBL" id="CAG9800103.1"/>
    </source>
</evidence>
<protein>
    <submittedName>
        <fullName evidence="1">Uncharacterized protein</fullName>
    </submittedName>
</protein>
<reference evidence="1" key="2">
    <citation type="submission" date="2022-10" db="EMBL/GenBank/DDBJ databases">
        <authorList>
            <consortium name="ENA_rothamsted_submissions"/>
            <consortium name="culmorum"/>
            <person name="King R."/>
        </authorList>
    </citation>
    <scope>NUCLEOTIDE SEQUENCE</scope>
</reference>
<name>A0A9N9WPM2_9DIPT</name>
<dbReference type="EMBL" id="OU895877">
    <property type="protein sequence ID" value="CAG9800103.1"/>
    <property type="molecule type" value="Genomic_DNA"/>
</dbReference>
<reference evidence="1" key="1">
    <citation type="submission" date="2022-01" db="EMBL/GenBank/DDBJ databases">
        <authorList>
            <person name="King R."/>
        </authorList>
    </citation>
    <scope>NUCLEOTIDE SEQUENCE</scope>
</reference>
<gene>
    <name evidence="1" type="ORF">CHIRRI_LOCUS3054</name>
</gene>